<protein>
    <submittedName>
        <fullName evidence="1">Uncharacterized protein</fullName>
    </submittedName>
</protein>
<proteinExistence type="predicted"/>
<evidence type="ECO:0000313" key="1">
    <source>
        <dbReference type="EMBL" id="NKY50521.1"/>
    </source>
</evidence>
<evidence type="ECO:0000313" key="2">
    <source>
        <dbReference type="Proteomes" id="UP000565711"/>
    </source>
</evidence>
<gene>
    <name evidence="1" type="ORF">HGA08_09895</name>
</gene>
<dbReference type="EMBL" id="JAAXOP010000004">
    <property type="protein sequence ID" value="NKY50521.1"/>
    <property type="molecule type" value="Genomic_DNA"/>
</dbReference>
<reference evidence="1 2" key="1">
    <citation type="submission" date="2020-04" db="EMBL/GenBank/DDBJ databases">
        <title>MicrobeNet Type strains.</title>
        <authorList>
            <person name="Nicholson A.C."/>
        </authorList>
    </citation>
    <scope>NUCLEOTIDE SEQUENCE [LARGE SCALE GENOMIC DNA]</scope>
    <source>
        <strain evidence="1 2">JCM 12354</strain>
    </source>
</reference>
<organism evidence="1 2">
    <name type="scientific">Nocardia vermiculata</name>
    <dbReference type="NCBI Taxonomy" id="257274"/>
    <lineage>
        <taxon>Bacteria</taxon>
        <taxon>Bacillati</taxon>
        <taxon>Actinomycetota</taxon>
        <taxon>Actinomycetes</taxon>
        <taxon>Mycobacteriales</taxon>
        <taxon>Nocardiaceae</taxon>
        <taxon>Nocardia</taxon>
    </lineage>
</organism>
<keyword evidence="2" id="KW-1185">Reference proteome</keyword>
<comment type="caution">
    <text evidence="1">The sequence shown here is derived from an EMBL/GenBank/DDBJ whole genome shotgun (WGS) entry which is preliminary data.</text>
</comment>
<sequence length="123" mass="13154">MDVGQSTANTLYQQAVDGTFKMEAGAAHKCADIFVRFADETVEPQIEQAKNLHTLGGFGTFTSATELQKGFEGKAVKLTEALHDMKAAALQMAAAYMRAGNDLEAADQLHARSIDATMSGVEK</sequence>
<dbReference type="Proteomes" id="UP000565711">
    <property type="component" value="Unassembled WGS sequence"/>
</dbReference>
<accession>A0A846XYS1</accession>
<dbReference type="AlphaFoldDB" id="A0A846XYS1"/>
<dbReference type="RefSeq" id="WP_067871696.1">
    <property type="nucleotide sequence ID" value="NZ_JAAXOP010000004.1"/>
</dbReference>
<name>A0A846XYS1_9NOCA</name>